<evidence type="ECO:0000313" key="7">
    <source>
        <dbReference type="EMBL" id="HIQ62909.1"/>
    </source>
</evidence>
<organism evidence="7 8">
    <name type="scientific">Candidatus Avichristensenella intestinipullorum</name>
    <dbReference type="NCBI Taxonomy" id="2840693"/>
    <lineage>
        <taxon>Bacteria</taxon>
        <taxon>Bacillati</taxon>
        <taxon>Bacillota</taxon>
        <taxon>Clostridia</taxon>
        <taxon>Candidatus Avichristensenella</taxon>
    </lineage>
</organism>
<evidence type="ECO:0000256" key="5">
    <source>
        <dbReference type="ARBA" id="ARBA00023288"/>
    </source>
</evidence>
<dbReference type="SUPFAM" id="SSF53850">
    <property type="entry name" value="Periplasmic binding protein-like II"/>
    <property type="match status" value="1"/>
</dbReference>
<feature type="chain" id="PRO_5038911843" evidence="6">
    <location>
        <begin position="23"/>
        <end position="304"/>
    </location>
</feature>
<evidence type="ECO:0000256" key="2">
    <source>
        <dbReference type="ARBA" id="ARBA00022729"/>
    </source>
</evidence>
<gene>
    <name evidence="7" type="ORF">IAA66_04890</name>
</gene>
<proteinExistence type="predicted"/>
<feature type="signal peptide" evidence="6">
    <location>
        <begin position="1"/>
        <end position="22"/>
    </location>
</feature>
<keyword evidence="5" id="KW-0449">Lipoprotein</keyword>
<reference evidence="7" key="1">
    <citation type="submission" date="2020-10" db="EMBL/GenBank/DDBJ databases">
        <authorList>
            <person name="Gilroy R."/>
        </authorList>
    </citation>
    <scope>NUCLEOTIDE SEQUENCE</scope>
    <source>
        <strain evidence="7">ChiHile30-977</strain>
    </source>
</reference>
<name>A0A9D0YVN1_9FIRM</name>
<dbReference type="PANTHER" id="PTHR43649">
    <property type="entry name" value="ARABINOSE-BINDING PROTEIN-RELATED"/>
    <property type="match status" value="1"/>
</dbReference>
<protein>
    <submittedName>
        <fullName evidence="7">Extracellular solute-binding protein</fullName>
    </submittedName>
</protein>
<feature type="non-terminal residue" evidence="7">
    <location>
        <position position="304"/>
    </location>
</feature>
<evidence type="ECO:0000256" key="6">
    <source>
        <dbReference type="SAM" id="SignalP"/>
    </source>
</evidence>
<accession>A0A9D0YVN1</accession>
<keyword evidence="2 6" id="KW-0732">Signal</keyword>
<dbReference type="Gene3D" id="3.40.190.10">
    <property type="entry name" value="Periplasmic binding protein-like II"/>
    <property type="match status" value="2"/>
</dbReference>
<dbReference type="EMBL" id="DVFI01000076">
    <property type="protein sequence ID" value="HIQ62909.1"/>
    <property type="molecule type" value="Genomic_DNA"/>
</dbReference>
<keyword evidence="3" id="KW-0472">Membrane</keyword>
<dbReference type="PANTHER" id="PTHR43649:SF33">
    <property type="entry name" value="POLYGALACTURONAN_RHAMNOGALACTURONAN-BINDING PROTEIN YTCQ"/>
    <property type="match status" value="1"/>
</dbReference>
<evidence type="ECO:0000256" key="3">
    <source>
        <dbReference type="ARBA" id="ARBA00023136"/>
    </source>
</evidence>
<keyword evidence="4" id="KW-0564">Palmitate</keyword>
<comment type="caution">
    <text evidence="7">The sequence shown here is derived from an EMBL/GenBank/DDBJ whole genome shotgun (WGS) entry which is preliminary data.</text>
</comment>
<dbReference type="Pfam" id="PF13416">
    <property type="entry name" value="SBP_bac_8"/>
    <property type="match status" value="1"/>
</dbReference>
<keyword evidence="1" id="KW-1003">Cell membrane</keyword>
<evidence type="ECO:0000256" key="1">
    <source>
        <dbReference type="ARBA" id="ARBA00022475"/>
    </source>
</evidence>
<dbReference type="InterPro" id="IPR006059">
    <property type="entry name" value="SBP"/>
</dbReference>
<dbReference type="InterPro" id="IPR050490">
    <property type="entry name" value="Bact_solute-bd_prot1"/>
</dbReference>
<evidence type="ECO:0000313" key="8">
    <source>
        <dbReference type="Proteomes" id="UP000886819"/>
    </source>
</evidence>
<dbReference type="Proteomes" id="UP000886819">
    <property type="component" value="Unassembled WGS sequence"/>
</dbReference>
<evidence type="ECO:0000256" key="4">
    <source>
        <dbReference type="ARBA" id="ARBA00023139"/>
    </source>
</evidence>
<sequence>MKRLLSALLVLAMAMSASCALAIEEPLPFQGEFPFSEEPITLDVFNMQGVYTRGEFQDMECWKWLTEQTNIGFKFESYTDDIITEKLALKMTGNELPDLFFKCALDNATVLKYAQEGIFIPITDYLEEYAPHFYYQIENDPSLRAFLTMSDGEIYGFNYIISASNYMTPPVFVNGEWLRELGYEEVPEDLDALKELLIKVRDTDLNGNGEKDEVPLIATSLDKLYFLFAGAFGINTRGRTATYLDIDENGALRYIPTSEGYKNLMQWFSELYQEGLIYQEIFDSSIANMTAAGEQNRIFLAPGS</sequence>
<dbReference type="AlphaFoldDB" id="A0A9D0YVN1"/>
<dbReference type="PROSITE" id="PS51257">
    <property type="entry name" value="PROKAR_LIPOPROTEIN"/>
    <property type="match status" value="1"/>
</dbReference>
<reference evidence="7" key="2">
    <citation type="journal article" date="2021" name="PeerJ">
        <title>Extensive microbial diversity within the chicken gut microbiome revealed by metagenomics and culture.</title>
        <authorList>
            <person name="Gilroy R."/>
            <person name="Ravi A."/>
            <person name="Getino M."/>
            <person name="Pursley I."/>
            <person name="Horton D.L."/>
            <person name="Alikhan N.F."/>
            <person name="Baker D."/>
            <person name="Gharbi K."/>
            <person name="Hall N."/>
            <person name="Watson M."/>
            <person name="Adriaenssens E.M."/>
            <person name="Foster-Nyarko E."/>
            <person name="Jarju S."/>
            <person name="Secka A."/>
            <person name="Antonio M."/>
            <person name="Oren A."/>
            <person name="Chaudhuri R.R."/>
            <person name="La Ragione R."/>
            <person name="Hildebrand F."/>
            <person name="Pallen M.J."/>
        </authorList>
    </citation>
    <scope>NUCLEOTIDE SEQUENCE</scope>
    <source>
        <strain evidence="7">ChiHile30-977</strain>
    </source>
</reference>